<protein>
    <recommendedName>
        <fullName evidence="6">Cytohesin Ubiquitin Protein Inducing domain-containing protein</fullName>
    </recommendedName>
</protein>
<feature type="coiled-coil region" evidence="4">
    <location>
        <begin position="109"/>
        <end position="136"/>
    </location>
</feature>
<evidence type="ECO:0000313" key="8">
    <source>
        <dbReference type="Proteomes" id="UP000479000"/>
    </source>
</evidence>
<evidence type="ECO:0000256" key="3">
    <source>
        <dbReference type="ARBA" id="ARBA00023054"/>
    </source>
</evidence>
<dbReference type="OrthoDB" id="10063592at2759"/>
<dbReference type="InterPro" id="IPR047176">
    <property type="entry name" value="FRMD4A/B"/>
</dbReference>
<evidence type="ECO:0000259" key="6">
    <source>
        <dbReference type="Pfam" id="PF11819"/>
    </source>
</evidence>
<accession>A0A6H5G729</accession>
<evidence type="ECO:0000256" key="2">
    <source>
        <dbReference type="ARBA" id="ARBA00022490"/>
    </source>
</evidence>
<organism evidence="7 8">
    <name type="scientific">Nesidiocoris tenuis</name>
    <dbReference type="NCBI Taxonomy" id="355587"/>
    <lineage>
        <taxon>Eukaryota</taxon>
        <taxon>Metazoa</taxon>
        <taxon>Ecdysozoa</taxon>
        <taxon>Arthropoda</taxon>
        <taxon>Hexapoda</taxon>
        <taxon>Insecta</taxon>
        <taxon>Pterygota</taxon>
        <taxon>Neoptera</taxon>
        <taxon>Paraneoptera</taxon>
        <taxon>Hemiptera</taxon>
        <taxon>Heteroptera</taxon>
        <taxon>Panheteroptera</taxon>
        <taxon>Cimicomorpha</taxon>
        <taxon>Miridae</taxon>
        <taxon>Dicyphina</taxon>
        <taxon>Nesidiocoris</taxon>
    </lineage>
</organism>
<dbReference type="EMBL" id="CADCXU010006480">
    <property type="protein sequence ID" value="CAA9998038.1"/>
    <property type="molecule type" value="Genomic_DNA"/>
</dbReference>
<dbReference type="Proteomes" id="UP000479000">
    <property type="component" value="Unassembled WGS sequence"/>
</dbReference>
<proteinExistence type="predicted"/>
<keyword evidence="2" id="KW-0963">Cytoplasm</keyword>
<evidence type="ECO:0000256" key="4">
    <source>
        <dbReference type="SAM" id="Coils"/>
    </source>
</evidence>
<feature type="domain" description="Cytohesin Ubiquitin Protein Inducing" evidence="6">
    <location>
        <begin position="2"/>
        <end position="106"/>
    </location>
</feature>
<dbReference type="AlphaFoldDB" id="A0A6H5G729"/>
<dbReference type="GO" id="GO:0005737">
    <property type="term" value="C:cytoplasm"/>
    <property type="evidence" value="ECO:0007669"/>
    <property type="project" value="UniProtKB-SubCell"/>
</dbReference>
<keyword evidence="3 4" id="KW-0175">Coiled coil</keyword>
<evidence type="ECO:0000313" key="7">
    <source>
        <dbReference type="EMBL" id="CAA9998038.1"/>
    </source>
</evidence>
<keyword evidence="8" id="KW-1185">Reference proteome</keyword>
<evidence type="ECO:0000256" key="5">
    <source>
        <dbReference type="SAM" id="MobiDB-lite"/>
    </source>
</evidence>
<dbReference type="PANTHER" id="PTHR46079:SF2">
    <property type="entry name" value="FERM DOMAIN-CONTAINING PROTEIN"/>
    <property type="match status" value="1"/>
</dbReference>
<evidence type="ECO:0000256" key="1">
    <source>
        <dbReference type="ARBA" id="ARBA00004496"/>
    </source>
</evidence>
<comment type="subcellular location">
    <subcellularLocation>
        <location evidence="1">Cytoplasm</location>
    </subcellularLocation>
</comment>
<sequence>MVASLQSKKEALEAKIRDKTSELRKLCIEEAELTGVLPVETPLEPGESPPQFRRRVGTAFTYPENLINKLRSKEDETLAALELECKIQIGIAEAAKGLANDGTATKSVRRKHRILYDESQRRLLELEARLAAYRKARENQPKQKKKPRPLTEYGYKYLNVSCRFGSLERSSQYSESSDSENRTAATLPRNTTIPHSTTASVLLPNQTYPESSLMRTQSLGNMENLKHHAERAPTAAASTPPASASAVSRFDAVVPLQEYTKTSFLNSCLSIPSIFQRISQGLPTSIHGPYPKMPRRYLGNILMSHEREIGMSLIKGMLYRRRSGEISYLHFVKTATIPMVPYVTTLNFHDISNVHVQARNWRYEISPLRRRYLTEQFRGRYQLILKQRFNSSCETSMHPYQSVFFLCRALCIK</sequence>
<feature type="compositionally biased region" description="Polar residues" evidence="5">
    <location>
        <begin position="182"/>
        <end position="197"/>
    </location>
</feature>
<dbReference type="InterPro" id="IPR021774">
    <property type="entry name" value="CUPID"/>
</dbReference>
<name>A0A6H5G729_9HEMI</name>
<feature type="region of interest" description="Disordered" evidence="5">
    <location>
        <begin position="171"/>
        <end position="197"/>
    </location>
</feature>
<reference evidence="7 8" key="1">
    <citation type="submission" date="2020-02" db="EMBL/GenBank/DDBJ databases">
        <authorList>
            <person name="Ferguson B K."/>
        </authorList>
    </citation>
    <scope>NUCLEOTIDE SEQUENCE [LARGE SCALE GENOMIC DNA]</scope>
</reference>
<feature type="coiled-coil region" evidence="4">
    <location>
        <begin position="2"/>
        <end position="29"/>
    </location>
</feature>
<dbReference type="GO" id="GO:0090162">
    <property type="term" value="P:establishment of epithelial cell polarity"/>
    <property type="evidence" value="ECO:0007669"/>
    <property type="project" value="InterPro"/>
</dbReference>
<dbReference type="PANTHER" id="PTHR46079">
    <property type="entry name" value="FERM DOMAIN-CONTAINING PROTEIN 4"/>
    <property type="match status" value="1"/>
</dbReference>
<dbReference type="Pfam" id="PF11819">
    <property type="entry name" value="CUPID"/>
    <property type="match status" value="1"/>
</dbReference>
<gene>
    <name evidence="7" type="ORF">NTEN_LOCUS4332</name>
</gene>